<keyword evidence="4 6" id="KW-1133">Transmembrane helix</keyword>
<proteinExistence type="inferred from homology"/>
<evidence type="ECO:0000259" key="7">
    <source>
        <dbReference type="Pfam" id="PF00892"/>
    </source>
</evidence>
<comment type="subcellular location">
    <subcellularLocation>
        <location evidence="1">Membrane</location>
        <topology evidence="1">Multi-pass membrane protein</topology>
    </subcellularLocation>
</comment>
<keyword evidence="3 6" id="KW-0812">Transmembrane</keyword>
<evidence type="ECO:0000256" key="2">
    <source>
        <dbReference type="ARBA" id="ARBA00007362"/>
    </source>
</evidence>
<evidence type="ECO:0000256" key="6">
    <source>
        <dbReference type="SAM" id="Phobius"/>
    </source>
</evidence>
<evidence type="ECO:0000256" key="5">
    <source>
        <dbReference type="ARBA" id="ARBA00023136"/>
    </source>
</evidence>
<evidence type="ECO:0000313" key="8">
    <source>
        <dbReference type="EMBL" id="QJC57367.1"/>
    </source>
</evidence>
<feature type="transmembrane region" description="Helical" evidence="6">
    <location>
        <begin position="182"/>
        <end position="204"/>
    </location>
</feature>
<feature type="domain" description="EamA" evidence="7">
    <location>
        <begin position="155"/>
        <end position="288"/>
    </location>
</feature>
<dbReference type="RefSeq" id="WP_168922891.1">
    <property type="nucleotide sequence ID" value="NZ_CP051461.1"/>
</dbReference>
<dbReference type="PANTHER" id="PTHR32322:SF2">
    <property type="entry name" value="EAMA DOMAIN-CONTAINING PROTEIN"/>
    <property type="match status" value="1"/>
</dbReference>
<keyword evidence="5 6" id="KW-0472">Membrane</keyword>
<feature type="transmembrane region" description="Helical" evidence="6">
    <location>
        <begin position="155"/>
        <end position="173"/>
    </location>
</feature>
<dbReference type="SUPFAM" id="SSF103481">
    <property type="entry name" value="Multidrug resistance efflux transporter EmrE"/>
    <property type="match status" value="2"/>
</dbReference>
<evidence type="ECO:0000256" key="1">
    <source>
        <dbReference type="ARBA" id="ARBA00004141"/>
    </source>
</evidence>
<protein>
    <submittedName>
        <fullName evidence="8">Putative inner membrane transporter YedA</fullName>
    </submittedName>
</protein>
<dbReference type="EMBL" id="CP051461">
    <property type="protein sequence ID" value="QJC57367.1"/>
    <property type="molecule type" value="Genomic_DNA"/>
</dbReference>
<feature type="domain" description="EamA" evidence="7">
    <location>
        <begin position="16"/>
        <end position="144"/>
    </location>
</feature>
<keyword evidence="9" id="KW-1185">Reference proteome</keyword>
<dbReference type="PANTHER" id="PTHR32322">
    <property type="entry name" value="INNER MEMBRANE TRANSPORTER"/>
    <property type="match status" value="1"/>
</dbReference>
<dbReference type="AlphaFoldDB" id="A0A6H2HC81"/>
<feature type="transmembrane region" description="Helical" evidence="6">
    <location>
        <begin position="44"/>
        <end position="65"/>
    </location>
</feature>
<evidence type="ECO:0000313" key="9">
    <source>
        <dbReference type="Proteomes" id="UP000502041"/>
    </source>
</evidence>
<name>A0A6H2HC81_9BURK</name>
<feature type="transmembrane region" description="Helical" evidence="6">
    <location>
        <begin position="77"/>
        <end position="96"/>
    </location>
</feature>
<comment type="similarity">
    <text evidence="2">Belongs to the EamA transporter family.</text>
</comment>
<evidence type="ECO:0000256" key="3">
    <source>
        <dbReference type="ARBA" id="ARBA00022692"/>
    </source>
</evidence>
<organism evidence="8 9">
    <name type="scientific">Polaromonas vacuolata</name>
    <dbReference type="NCBI Taxonomy" id="37448"/>
    <lineage>
        <taxon>Bacteria</taxon>
        <taxon>Pseudomonadati</taxon>
        <taxon>Pseudomonadota</taxon>
        <taxon>Betaproteobacteria</taxon>
        <taxon>Burkholderiales</taxon>
        <taxon>Comamonadaceae</taxon>
        <taxon>Polaromonas</taxon>
    </lineage>
</organism>
<dbReference type="InterPro" id="IPR050638">
    <property type="entry name" value="AA-Vitamin_Transporters"/>
</dbReference>
<reference evidence="8 9" key="1">
    <citation type="submission" date="2020-04" db="EMBL/GenBank/DDBJ databases">
        <title>Complete genome of a Psychrophilic, Marine, Gas Vacuolate Bacterium Polaromonas vacuolata KCTC 22033T.</title>
        <authorList>
            <person name="Hwang K."/>
            <person name="Kim K.M."/>
        </authorList>
    </citation>
    <scope>NUCLEOTIDE SEQUENCE [LARGE SCALE GENOMIC DNA]</scope>
    <source>
        <strain evidence="8 9">KCTC 22033</strain>
    </source>
</reference>
<dbReference type="Proteomes" id="UP000502041">
    <property type="component" value="Chromosome"/>
</dbReference>
<feature type="transmembrane region" description="Helical" evidence="6">
    <location>
        <begin position="129"/>
        <end position="149"/>
    </location>
</feature>
<feature type="transmembrane region" description="Helical" evidence="6">
    <location>
        <begin position="249"/>
        <end position="266"/>
    </location>
</feature>
<accession>A0A6H2HC81</accession>
<dbReference type="InterPro" id="IPR000620">
    <property type="entry name" value="EamA_dom"/>
</dbReference>
<dbReference type="InterPro" id="IPR037185">
    <property type="entry name" value="EmrE-like"/>
</dbReference>
<sequence>MTVLIKTRSLLNPRLLLALLCVYVIWGSSYLAFSQLADEFPPLLLVGTRNLVAGGLLLLYAHFTARERASAVQWRNAALVGFLMMAVAPAFLMAGMRYIDSGFAAVIFAAVPIMVCVLMAGMGQWATKAQWAGTFVGIFGLLLMQHGFNGQQQEGLWWMFGAVLSCAVAAVLGDRLDMPKDVVVSTGAQMLVASSVGLVGAVALGESIDTLSNKAIMAWLYLTFFVSIGGYVSYAYLVERSGPIAANSYAYVNPPIALLAGSWFLGETLSRREVMATTIVLIGALIVLSGQLSKKSSKPTRGKTLGSSAAA</sequence>
<evidence type="ECO:0000256" key="4">
    <source>
        <dbReference type="ARBA" id="ARBA00022989"/>
    </source>
</evidence>
<feature type="transmembrane region" description="Helical" evidence="6">
    <location>
        <begin position="216"/>
        <end position="237"/>
    </location>
</feature>
<dbReference type="Pfam" id="PF00892">
    <property type="entry name" value="EamA"/>
    <property type="match status" value="2"/>
</dbReference>
<dbReference type="KEGG" id="pvac:HC248_02692"/>
<feature type="transmembrane region" description="Helical" evidence="6">
    <location>
        <begin position="102"/>
        <end position="122"/>
    </location>
</feature>
<gene>
    <name evidence="8" type="primary">yedA_2</name>
    <name evidence="8" type="ORF">HC248_02692</name>
</gene>
<dbReference type="GO" id="GO:0016020">
    <property type="term" value="C:membrane"/>
    <property type="evidence" value="ECO:0007669"/>
    <property type="project" value="UniProtKB-SubCell"/>
</dbReference>
<feature type="transmembrane region" description="Helical" evidence="6">
    <location>
        <begin position="272"/>
        <end position="293"/>
    </location>
</feature>